<gene>
    <name evidence="2" type="ORF">AXG93_2886s1180</name>
</gene>
<feature type="compositionally biased region" description="Low complexity" evidence="1">
    <location>
        <begin position="107"/>
        <end position="132"/>
    </location>
</feature>
<feature type="region of interest" description="Disordered" evidence="1">
    <location>
        <begin position="1"/>
        <end position="84"/>
    </location>
</feature>
<dbReference type="Proteomes" id="UP000077202">
    <property type="component" value="Unassembled WGS sequence"/>
</dbReference>
<keyword evidence="3" id="KW-1185">Reference proteome</keyword>
<protein>
    <submittedName>
        <fullName evidence="2">Uncharacterized protein</fullName>
    </submittedName>
</protein>
<evidence type="ECO:0000313" key="2">
    <source>
        <dbReference type="EMBL" id="OAE34455.1"/>
    </source>
</evidence>
<comment type="caution">
    <text evidence="2">The sequence shown here is derived from an EMBL/GenBank/DDBJ whole genome shotgun (WGS) entry which is preliminary data.</text>
</comment>
<sequence length="221" mass="24128">MSTRDDPKKVSNQSARYLRREGKKEDLEDPQERDQRKGKGKGKRPVSLLLVIAPPQTRRPANSPSTHEAYVREKRHGSSADSGANYKDLFANMLTSPVRPTNLFRDSNSVRSSGGTSRGESSGGESPSLPGSPRGGPPFPPNPLGGGGGGGGGPPDRPMGDQQGNRHPFTKHSYPKYKGREDDDADAYIKLFESVFITNKEDNEADRLRIFPSVLRKKAQS</sequence>
<organism evidence="2 3">
    <name type="scientific">Marchantia polymorpha subsp. ruderalis</name>
    <dbReference type="NCBI Taxonomy" id="1480154"/>
    <lineage>
        <taxon>Eukaryota</taxon>
        <taxon>Viridiplantae</taxon>
        <taxon>Streptophyta</taxon>
        <taxon>Embryophyta</taxon>
        <taxon>Marchantiophyta</taxon>
        <taxon>Marchantiopsida</taxon>
        <taxon>Marchantiidae</taxon>
        <taxon>Marchantiales</taxon>
        <taxon>Marchantiaceae</taxon>
        <taxon>Marchantia</taxon>
    </lineage>
</organism>
<name>A0A176WPM0_MARPO</name>
<proteinExistence type="predicted"/>
<feature type="region of interest" description="Disordered" evidence="1">
    <location>
        <begin position="97"/>
        <end position="182"/>
    </location>
</feature>
<evidence type="ECO:0000256" key="1">
    <source>
        <dbReference type="SAM" id="MobiDB-lite"/>
    </source>
</evidence>
<accession>A0A176WPM0</accession>
<dbReference type="AlphaFoldDB" id="A0A176WPM0"/>
<dbReference type="EMBL" id="LVLJ01000405">
    <property type="protein sequence ID" value="OAE34455.1"/>
    <property type="molecule type" value="Genomic_DNA"/>
</dbReference>
<feature type="compositionally biased region" description="Basic and acidic residues" evidence="1">
    <location>
        <begin position="18"/>
        <end position="37"/>
    </location>
</feature>
<feature type="compositionally biased region" description="Gly residues" evidence="1">
    <location>
        <begin position="144"/>
        <end position="154"/>
    </location>
</feature>
<reference evidence="2" key="1">
    <citation type="submission" date="2016-03" db="EMBL/GenBank/DDBJ databases">
        <title>Mechanisms controlling the formation of the plant cell surface in tip-growing cells are functionally conserved among land plants.</title>
        <authorList>
            <person name="Honkanen S."/>
            <person name="Jones V.A."/>
            <person name="Morieri G."/>
            <person name="Champion C."/>
            <person name="Hetherington A.J."/>
            <person name="Kelly S."/>
            <person name="Saint-Marcoux D."/>
            <person name="Proust H."/>
            <person name="Prescott H."/>
            <person name="Dolan L."/>
        </authorList>
    </citation>
    <scope>NUCLEOTIDE SEQUENCE [LARGE SCALE GENOMIC DNA]</scope>
    <source>
        <tissue evidence="2">Whole gametophyte</tissue>
    </source>
</reference>
<feature type="compositionally biased region" description="Basic and acidic residues" evidence="1">
    <location>
        <begin position="69"/>
        <end position="78"/>
    </location>
</feature>
<feature type="compositionally biased region" description="Basic residues" evidence="1">
    <location>
        <begin position="168"/>
        <end position="177"/>
    </location>
</feature>
<evidence type="ECO:0000313" key="3">
    <source>
        <dbReference type="Proteomes" id="UP000077202"/>
    </source>
</evidence>